<dbReference type="InterPro" id="IPR029151">
    <property type="entry name" value="Sensor-like_sf"/>
</dbReference>
<dbReference type="PANTHER" id="PTHR32089:SF112">
    <property type="entry name" value="LYSOZYME-LIKE PROTEIN-RELATED"/>
    <property type="match status" value="1"/>
</dbReference>
<feature type="region of interest" description="Disordered" evidence="10">
    <location>
        <begin position="433"/>
        <end position="465"/>
    </location>
</feature>
<dbReference type="Pfam" id="PF02743">
    <property type="entry name" value="dCache_1"/>
    <property type="match status" value="1"/>
</dbReference>
<evidence type="ECO:0000256" key="1">
    <source>
        <dbReference type="ARBA" id="ARBA00004651"/>
    </source>
</evidence>
<dbReference type="PROSITE" id="PS50111">
    <property type="entry name" value="CHEMOTAXIS_TRANSDUC_2"/>
    <property type="match status" value="1"/>
</dbReference>
<keyword evidence="7 8" id="KW-0807">Transducer</keyword>
<dbReference type="CDD" id="cd12914">
    <property type="entry name" value="PDC1_DGC_like"/>
    <property type="match status" value="1"/>
</dbReference>
<evidence type="ECO:0000256" key="2">
    <source>
        <dbReference type="ARBA" id="ARBA00022475"/>
    </source>
</evidence>
<dbReference type="SUPFAM" id="SSF103190">
    <property type="entry name" value="Sensory domain-like"/>
    <property type="match status" value="1"/>
</dbReference>
<evidence type="ECO:0000256" key="7">
    <source>
        <dbReference type="ARBA" id="ARBA00023224"/>
    </source>
</evidence>
<comment type="caution">
    <text evidence="13">The sequence shown here is derived from an EMBL/GenBank/DDBJ whole genome shotgun (WGS) entry which is preliminary data.</text>
</comment>
<evidence type="ECO:0000313" key="14">
    <source>
        <dbReference type="Proteomes" id="UP000461768"/>
    </source>
</evidence>
<proteinExistence type="predicted"/>
<protein>
    <recommendedName>
        <fullName evidence="12">Methyl-accepting transducer domain-containing protein</fullName>
    </recommendedName>
</protein>
<keyword evidence="5 11" id="KW-1133">Transmembrane helix</keyword>
<dbReference type="Gene3D" id="3.30.450.20">
    <property type="entry name" value="PAS domain"/>
    <property type="match status" value="1"/>
</dbReference>
<reference evidence="13 14" key="1">
    <citation type="submission" date="2019-09" db="EMBL/GenBank/DDBJ databases">
        <authorList>
            <person name="Valk L.C."/>
        </authorList>
    </citation>
    <scope>NUCLEOTIDE SEQUENCE [LARGE SCALE GENOMIC DNA]</scope>
    <source>
        <strain evidence="13">GalUA</strain>
    </source>
</reference>
<keyword evidence="2" id="KW-1003">Cell membrane</keyword>
<evidence type="ECO:0000313" key="13">
    <source>
        <dbReference type="EMBL" id="KAB1439459.1"/>
    </source>
</evidence>
<dbReference type="SMART" id="SM00283">
    <property type="entry name" value="MA"/>
    <property type="match status" value="1"/>
</dbReference>
<dbReference type="RefSeq" id="WP_151141973.1">
    <property type="nucleotide sequence ID" value="NZ_WAGX01000004.1"/>
</dbReference>
<name>A0A7V7QLR9_9FIRM</name>
<keyword evidence="6 11" id="KW-0472">Membrane</keyword>
<reference evidence="13 14" key="2">
    <citation type="submission" date="2020-02" db="EMBL/GenBank/DDBJ databases">
        <title>Candidatus Galacturonibacter soehngenii shows hetero-acetogenic catabolism of galacturonic acid but lacks a canonical carbon monoxide dehydrogenase/acetyl-CoA synthase complex.</title>
        <authorList>
            <person name="Diender M."/>
            <person name="Stouten G.R."/>
            <person name="Petersen J.F."/>
            <person name="Nielsen P.H."/>
            <person name="Dueholm M.S."/>
            <person name="Pronk J.T."/>
            <person name="Van Loosdrecht M.C.M."/>
        </authorList>
    </citation>
    <scope>NUCLEOTIDE SEQUENCE [LARGE SCALE GENOMIC DNA]</scope>
    <source>
        <strain evidence="13">GalUA</strain>
    </source>
</reference>
<sequence>MKSEQKSKGNSLLFKNVLINLVIVIILIVSIVTVLYRLSAEKITEQVEQQIYLKLEDAKDEIENVRKSQEQQLQILSRSTDAADVLKGGDSDKFDKLTEGLKVNSEFLENILLIDSTGQVMYDSNTKEAATNNLSDRSYFKESMNGNVAHSEILVSKSTGNVIEVTSVPVEENGKVIGVLATTMKVDYIKAVLGDIKVEESGYAFLIDENGTFIYHPKAELINTNLVDAGVPELTAELPKMQEGKAGKLIYTYEGMKKMNLYMPVESWSLSINAVQSEYLSQVRLMLEEALIIGFIVLVLASLATAFNSYLMIGRIKNVQKVMGVVTRGDMTVEINEANLKKCWEVKNCGKTECPAYENENLKCWEIPKTLCNDEVQADALAKLDICKECNVYQSSEGDELGQMSRSLSVMIRTIRNLIYNISEIAEQLSSSSQELSSASEETTSSAESISHRMEEMSSSSQNQTEYAETINHMAQEMSEMLSDSVTKIVDMAKEAGLVNQKAKVGEEKIEFAIGGMEQIKTQTEKIESVMIELLRQSAEIGEINNLITAIADETNLLSLNASIEAARAGENGKGFGVVADEIGKLASQSQESAKGISQLIDRITESIESANKLMHTETELVQNGIMTVQESKSAFEEIADTVHELVDGMHEVVTFVETVKDSSNSVTHAVEKMSTIIEETSADMEEITAATEEQTSVSEEISKSATELARMAEELMNAVSEFKV</sequence>
<dbReference type="EMBL" id="WAGX01000004">
    <property type="protein sequence ID" value="KAB1439459.1"/>
    <property type="molecule type" value="Genomic_DNA"/>
</dbReference>
<dbReference type="GO" id="GO:0005886">
    <property type="term" value="C:plasma membrane"/>
    <property type="evidence" value="ECO:0007669"/>
    <property type="project" value="UniProtKB-SubCell"/>
</dbReference>
<feature type="transmembrane region" description="Helical" evidence="11">
    <location>
        <begin position="12"/>
        <end position="36"/>
    </location>
</feature>
<feature type="domain" description="Methyl-accepting transducer" evidence="12">
    <location>
        <begin position="439"/>
        <end position="689"/>
    </location>
</feature>
<dbReference type="CDD" id="cd12912">
    <property type="entry name" value="PDC2_MCP_like"/>
    <property type="match status" value="1"/>
</dbReference>
<dbReference type="GO" id="GO:0007165">
    <property type="term" value="P:signal transduction"/>
    <property type="evidence" value="ECO:0007669"/>
    <property type="project" value="UniProtKB-KW"/>
</dbReference>
<dbReference type="InterPro" id="IPR004089">
    <property type="entry name" value="MCPsignal_dom"/>
</dbReference>
<evidence type="ECO:0000256" key="6">
    <source>
        <dbReference type="ARBA" id="ARBA00023136"/>
    </source>
</evidence>
<dbReference type="GO" id="GO:0006935">
    <property type="term" value="P:chemotaxis"/>
    <property type="evidence" value="ECO:0007669"/>
    <property type="project" value="UniProtKB-KW"/>
</dbReference>
<evidence type="ECO:0000256" key="5">
    <source>
        <dbReference type="ARBA" id="ARBA00022989"/>
    </source>
</evidence>
<keyword evidence="14" id="KW-1185">Reference proteome</keyword>
<organism evidence="13 14">
    <name type="scientific">Candidatus Galacturonatibacter soehngenii</name>
    <dbReference type="NCBI Taxonomy" id="2307010"/>
    <lineage>
        <taxon>Bacteria</taxon>
        <taxon>Bacillati</taxon>
        <taxon>Bacillota</taxon>
        <taxon>Clostridia</taxon>
        <taxon>Lachnospirales</taxon>
        <taxon>Lachnospiraceae</taxon>
        <taxon>Candidatus Galacturonatibacter</taxon>
    </lineage>
</organism>
<dbReference type="AlphaFoldDB" id="A0A7V7QLR9"/>
<dbReference type="OrthoDB" id="5449717at2"/>
<dbReference type="Proteomes" id="UP000461768">
    <property type="component" value="Unassembled WGS sequence"/>
</dbReference>
<evidence type="ECO:0000259" key="12">
    <source>
        <dbReference type="PROSITE" id="PS50111"/>
    </source>
</evidence>
<feature type="transmembrane region" description="Helical" evidence="11">
    <location>
        <begin position="290"/>
        <end position="313"/>
    </location>
</feature>
<evidence type="ECO:0000256" key="8">
    <source>
        <dbReference type="PROSITE-ProRule" id="PRU00284"/>
    </source>
</evidence>
<gene>
    <name evidence="13" type="ORF">F7O84_03420</name>
</gene>
<evidence type="ECO:0000256" key="4">
    <source>
        <dbReference type="ARBA" id="ARBA00022692"/>
    </source>
</evidence>
<dbReference type="CDD" id="cd11386">
    <property type="entry name" value="MCP_signal"/>
    <property type="match status" value="1"/>
</dbReference>
<feature type="compositionally biased region" description="Low complexity" evidence="10">
    <location>
        <begin position="433"/>
        <end position="449"/>
    </location>
</feature>
<dbReference type="Gene3D" id="1.10.287.950">
    <property type="entry name" value="Methyl-accepting chemotaxis protein"/>
    <property type="match status" value="1"/>
</dbReference>
<dbReference type="Pfam" id="PF00015">
    <property type="entry name" value="MCPsignal"/>
    <property type="match status" value="1"/>
</dbReference>
<keyword evidence="3" id="KW-0145">Chemotaxis</keyword>
<evidence type="ECO:0000256" key="9">
    <source>
        <dbReference type="SAM" id="Coils"/>
    </source>
</evidence>
<dbReference type="InterPro" id="IPR033479">
    <property type="entry name" value="dCache_1"/>
</dbReference>
<dbReference type="NCBIfam" id="NF045718">
    <property type="entry name" value="two_CW_domain"/>
    <property type="match status" value="1"/>
</dbReference>
<keyword evidence="9" id="KW-0175">Coiled coil</keyword>
<evidence type="ECO:0000256" key="10">
    <source>
        <dbReference type="SAM" id="MobiDB-lite"/>
    </source>
</evidence>
<feature type="coiled-coil region" evidence="9">
    <location>
        <begin position="48"/>
        <end position="79"/>
    </location>
</feature>
<accession>A0A7V7QLR9</accession>
<evidence type="ECO:0000256" key="11">
    <source>
        <dbReference type="SAM" id="Phobius"/>
    </source>
</evidence>
<evidence type="ECO:0000256" key="3">
    <source>
        <dbReference type="ARBA" id="ARBA00022500"/>
    </source>
</evidence>
<comment type="subcellular location">
    <subcellularLocation>
        <location evidence="1">Cell membrane</location>
        <topology evidence="1">Multi-pass membrane protein</topology>
    </subcellularLocation>
</comment>
<dbReference type="SUPFAM" id="SSF58104">
    <property type="entry name" value="Methyl-accepting chemotaxis protein (MCP) signaling domain"/>
    <property type="match status" value="1"/>
</dbReference>
<dbReference type="PANTHER" id="PTHR32089">
    <property type="entry name" value="METHYL-ACCEPTING CHEMOTAXIS PROTEIN MCPB"/>
    <property type="match status" value="1"/>
</dbReference>
<dbReference type="InterPro" id="IPR054687">
    <property type="entry name" value="Two-CW_dom"/>
</dbReference>
<keyword evidence="4 11" id="KW-0812">Transmembrane</keyword>